<sequence>MTSLALIVILLITSFGLLIAFVRLEVAKAEKSGVLPRWGRWPPFYKPITRSAEPELFDDGLRWLRVVPWIAAVATSFVILLVGLIL</sequence>
<evidence type="ECO:0000256" key="1">
    <source>
        <dbReference type="SAM" id="Phobius"/>
    </source>
</evidence>
<dbReference type="EMBL" id="WTYM01000044">
    <property type="protein sequence ID" value="MXO60056.1"/>
    <property type="molecule type" value="Genomic_DNA"/>
</dbReference>
<keyword evidence="3" id="KW-1185">Reference proteome</keyword>
<reference evidence="2 3" key="1">
    <citation type="submission" date="2019-12" db="EMBL/GenBank/DDBJ databases">
        <title>Genomic-based taxomic classification of the family Erythrobacteraceae.</title>
        <authorList>
            <person name="Xu L."/>
        </authorList>
    </citation>
    <scope>NUCLEOTIDE SEQUENCE [LARGE SCALE GENOMIC DNA]</scope>
    <source>
        <strain evidence="2 3">MCCC 1K01500</strain>
    </source>
</reference>
<dbReference type="Proteomes" id="UP000433652">
    <property type="component" value="Unassembled WGS sequence"/>
</dbReference>
<keyword evidence="1" id="KW-1133">Transmembrane helix</keyword>
<keyword evidence="1" id="KW-0472">Membrane</keyword>
<dbReference type="AlphaFoldDB" id="A0A6I4SZ28"/>
<feature type="transmembrane region" description="Helical" evidence="1">
    <location>
        <begin position="66"/>
        <end position="85"/>
    </location>
</feature>
<organism evidence="2 3">
    <name type="scientific">Croceibacterium salegens</name>
    <dbReference type="NCBI Taxonomy" id="1737568"/>
    <lineage>
        <taxon>Bacteria</taxon>
        <taxon>Pseudomonadati</taxon>
        <taxon>Pseudomonadota</taxon>
        <taxon>Alphaproteobacteria</taxon>
        <taxon>Sphingomonadales</taxon>
        <taxon>Erythrobacteraceae</taxon>
        <taxon>Croceibacterium</taxon>
    </lineage>
</organism>
<proteinExistence type="predicted"/>
<name>A0A6I4SZ28_9SPHN</name>
<accession>A0A6I4SZ28</accession>
<keyword evidence="1" id="KW-0812">Transmembrane</keyword>
<protein>
    <submittedName>
        <fullName evidence="2">Uncharacterized protein</fullName>
    </submittedName>
</protein>
<gene>
    <name evidence="2" type="ORF">GRI89_10950</name>
</gene>
<evidence type="ECO:0000313" key="2">
    <source>
        <dbReference type="EMBL" id="MXO60056.1"/>
    </source>
</evidence>
<dbReference type="RefSeq" id="WP_159795202.1">
    <property type="nucleotide sequence ID" value="NZ_WTYM01000044.1"/>
</dbReference>
<evidence type="ECO:0000313" key="3">
    <source>
        <dbReference type="Proteomes" id="UP000433652"/>
    </source>
</evidence>
<comment type="caution">
    <text evidence="2">The sequence shown here is derived from an EMBL/GenBank/DDBJ whole genome shotgun (WGS) entry which is preliminary data.</text>
</comment>